<comment type="similarity">
    <text evidence="2">Belongs to the eukaryotic RPB8 RNA polymerase subunit family.</text>
</comment>
<dbReference type="EMBL" id="GHBP01007505">
    <property type="protein sequence ID" value="NDJ94270.1"/>
    <property type="molecule type" value="Transcribed_RNA"/>
</dbReference>
<dbReference type="GO" id="GO:0006351">
    <property type="term" value="P:DNA-templated transcription"/>
    <property type="evidence" value="ECO:0007669"/>
    <property type="project" value="InterPro"/>
</dbReference>
<dbReference type="GO" id="GO:0003899">
    <property type="term" value="F:DNA-directed RNA polymerase activity"/>
    <property type="evidence" value="ECO:0007669"/>
    <property type="project" value="InterPro"/>
</dbReference>
<dbReference type="SUPFAM" id="SSF50249">
    <property type="entry name" value="Nucleic acid-binding proteins"/>
    <property type="match status" value="1"/>
</dbReference>
<comment type="function">
    <text evidence="4">DNA-dependent RNA polymerase catalyzes the transcription of DNA into RNA using the four ribonucleoside triphosphates as substrates. Common component of RNA polymerases I, II and III which synthesize ribosomal RNA precursors, mRNA precursors and many functional non-coding RNAs, and small RNAs, such as 5S rRNA and tRNAs, respectively.</text>
</comment>
<reference evidence="5" key="1">
    <citation type="submission" date="2018-11" db="EMBL/GenBank/DDBJ databases">
        <title>Henneguya salminicola genome and transcriptome.</title>
        <authorList>
            <person name="Yahalomi D."/>
            <person name="Atkinson S.D."/>
            <person name="Neuhof M."/>
            <person name="Chang E.S."/>
            <person name="Philippe H."/>
            <person name="Cartwright P."/>
            <person name="Bartholomew J.L."/>
            <person name="Huchon D."/>
        </authorList>
    </citation>
    <scope>NUCLEOTIDE SEQUENCE</scope>
    <source>
        <strain evidence="5">Hz1</strain>
        <tissue evidence="5">Whole</tissue>
    </source>
</reference>
<dbReference type="PANTHER" id="PTHR10917:SF0">
    <property type="entry name" value="DNA-DIRECTED RNA POLYMERASES I, II, AND III SUBUNIT RPABC3"/>
    <property type="match status" value="1"/>
</dbReference>
<evidence type="ECO:0000256" key="1">
    <source>
        <dbReference type="ARBA" id="ARBA00004123"/>
    </source>
</evidence>
<dbReference type="InterPro" id="IPR012340">
    <property type="entry name" value="NA-bd_OB-fold"/>
</dbReference>
<dbReference type="AlphaFoldDB" id="A0A6G3MJR7"/>
<keyword evidence="3" id="KW-0539">Nucleus</keyword>
<organism evidence="5">
    <name type="scientific">Henneguya salminicola</name>
    <name type="common">Myxosporean</name>
    <dbReference type="NCBI Taxonomy" id="69463"/>
    <lineage>
        <taxon>Eukaryota</taxon>
        <taxon>Metazoa</taxon>
        <taxon>Cnidaria</taxon>
        <taxon>Myxozoa</taxon>
        <taxon>Myxosporea</taxon>
        <taxon>Bivalvulida</taxon>
        <taxon>Platysporina</taxon>
        <taxon>Myxobolidae</taxon>
        <taxon>Henneguya</taxon>
    </lineage>
</organism>
<keyword evidence="5" id="KW-0240">DNA-directed RNA polymerase</keyword>
<evidence type="ECO:0000256" key="4">
    <source>
        <dbReference type="ARBA" id="ARBA00044496"/>
    </source>
</evidence>
<protein>
    <submittedName>
        <fullName evidence="5">DNA-directed RNA polymerases I, II, and III subunit RPABC3 (Trinotate prediction)</fullName>
    </submittedName>
</protein>
<dbReference type="Gene3D" id="2.40.50.140">
    <property type="entry name" value="Nucleic acid-binding proteins"/>
    <property type="match status" value="1"/>
</dbReference>
<keyword evidence="5" id="KW-0804">Transcription</keyword>
<evidence type="ECO:0000313" key="5">
    <source>
        <dbReference type="EMBL" id="NDJ94270.1"/>
    </source>
</evidence>
<dbReference type="PANTHER" id="PTHR10917">
    <property type="entry name" value="DNA-DIRECTED RNA POLYMERASES I, II, AND III SUBUNIT RPABC3"/>
    <property type="match status" value="1"/>
</dbReference>
<name>A0A6G3MJR7_HENSL</name>
<sequence>MVCDSEGLKTSLILDVNTQIYPMHVGEKFRMVLTSTLNEDGSASSDFYNRLMKPPAFMDHFDYVMYGKVYRIEDLIKQNQNAISIYVSFGGLLMNIKGETHSLSTMEVDKNIYILVKKLAF</sequence>
<evidence type="ECO:0000256" key="2">
    <source>
        <dbReference type="ARBA" id="ARBA00008912"/>
    </source>
</evidence>
<evidence type="ECO:0000256" key="3">
    <source>
        <dbReference type="ARBA" id="ARBA00023242"/>
    </source>
</evidence>
<dbReference type="Pfam" id="PF03870">
    <property type="entry name" value="RNA_pol_Rpb8"/>
    <property type="match status" value="1"/>
</dbReference>
<dbReference type="SMART" id="SM00658">
    <property type="entry name" value="RPOL8c"/>
    <property type="match status" value="1"/>
</dbReference>
<proteinExistence type="inferred from homology"/>
<dbReference type="OrthoDB" id="10249565at2759"/>
<dbReference type="GO" id="GO:0005736">
    <property type="term" value="C:RNA polymerase I complex"/>
    <property type="evidence" value="ECO:0007669"/>
    <property type="project" value="TreeGrafter"/>
</dbReference>
<accession>A0A6G3MJR7</accession>
<dbReference type="PIRSF" id="PIRSF000779">
    <property type="entry name" value="RNA_pol_Rpb8"/>
    <property type="match status" value="1"/>
</dbReference>
<dbReference type="InterPro" id="IPR005570">
    <property type="entry name" value="RPABC3"/>
</dbReference>
<dbReference type="GO" id="GO:0005666">
    <property type="term" value="C:RNA polymerase III complex"/>
    <property type="evidence" value="ECO:0007669"/>
    <property type="project" value="TreeGrafter"/>
</dbReference>
<comment type="subcellular location">
    <subcellularLocation>
        <location evidence="1">Nucleus</location>
    </subcellularLocation>
</comment>
<dbReference type="GO" id="GO:0005665">
    <property type="term" value="C:RNA polymerase II, core complex"/>
    <property type="evidence" value="ECO:0007669"/>
    <property type="project" value="TreeGrafter"/>
</dbReference>